<feature type="compositionally biased region" description="Basic and acidic residues" evidence="1">
    <location>
        <begin position="102"/>
        <end position="115"/>
    </location>
</feature>
<accession>A0A1S8AV78</accession>
<proteinExistence type="predicted"/>
<dbReference type="Proteomes" id="UP000189370">
    <property type="component" value="Unassembled WGS sequence"/>
</dbReference>
<sequence length="115" mass="12334">MAYRERWNPDTASPATALGAALLVSGPPSTAASPRPIGSERVVTDHGIGHRNCPKHTATPKKETVRGARAFDTAGRSAVGPRRHRRPSSDRRTSRDVAIAVEADRTPTELSRDGE</sequence>
<comment type="caution">
    <text evidence="2">The sequence shown here is derived from an EMBL/GenBank/DDBJ whole genome shotgun (WGS) entry which is preliminary data.</text>
</comment>
<protein>
    <submittedName>
        <fullName evidence="2">Uncharacterized protein</fullName>
    </submittedName>
</protein>
<evidence type="ECO:0000256" key="1">
    <source>
        <dbReference type="SAM" id="MobiDB-lite"/>
    </source>
</evidence>
<name>A0A1S8AV78_9EURY</name>
<keyword evidence="3" id="KW-1185">Reference proteome</keyword>
<evidence type="ECO:0000313" key="3">
    <source>
        <dbReference type="Proteomes" id="UP000189370"/>
    </source>
</evidence>
<dbReference type="EMBL" id="LWLN01000001">
    <property type="protein sequence ID" value="OLZ40575.1"/>
    <property type="molecule type" value="Genomic_DNA"/>
</dbReference>
<dbReference type="AlphaFoldDB" id="A0A1S8AV78"/>
<gene>
    <name evidence="2" type="ORF">A6E15_06025</name>
</gene>
<reference evidence="3" key="1">
    <citation type="submission" date="2016-04" db="EMBL/GenBank/DDBJ databases">
        <authorList>
            <person name="Chen S.-C."/>
            <person name="Lai M.-C."/>
        </authorList>
    </citation>
    <scope>NUCLEOTIDE SEQUENCE [LARGE SCALE GENOMIC DNA]</scope>
    <source>
        <strain evidence="3">AB14</strain>
    </source>
</reference>
<organism evidence="2 3">
    <name type="scientific">Natrinema saccharevitans</name>
    <dbReference type="NCBI Taxonomy" id="301967"/>
    <lineage>
        <taxon>Archaea</taxon>
        <taxon>Methanobacteriati</taxon>
        <taxon>Methanobacteriota</taxon>
        <taxon>Stenosarchaea group</taxon>
        <taxon>Halobacteria</taxon>
        <taxon>Halobacteriales</taxon>
        <taxon>Natrialbaceae</taxon>
        <taxon>Natrinema</taxon>
    </lineage>
</organism>
<evidence type="ECO:0000313" key="2">
    <source>
        <dbReference type="EMBL" id="OLZ40575.1"/>
    </source>
</evidence>
<feature type="region of interest" description="Disordered" evidence="1">
    <location>
        <begin position="72"/>
        <end position="115"/>
    </location>
</feature>